<evidence type="ECO:0000313" key="3">
    <source>
        <dbReference type="Proteomes" id="UP000181962"/>
    </source>
</evidence>
<evidence type="ECO:0000313" key="2">
    <source>
        <dbReference type="EMBL" id="APG10540.1"/>
    </source>
</evidence>
<keyword evidence="1" id="KW-0472">Membrane</keyword>
<reference evidence="2 3" key="1">
    <citation type="submission" date="2016-11" db="EMBL/GenBank/DDBJ databases">
        <title>Complete Genome Sequence of Bradyrhizobium sp. strain J5, an isolated from soybean nodule in Hokkaido.</title>
        <authorList>
            <person name="Kanehara K."/>
        </authorList>
    </citation>
    <scope>NUCLEOTIDE SEQUENCE [LARGE SCALE GENOMIC DNA]</scope>
    <source>
        <strain evidence="2 3">J5</strain>
    </source>
</reference>
<sequence length="73" mass="8265">MGKEFSRAWQVRRAAIYSVGIAGGVGLALLAIFGLFDDALERRMYKNCLAGHSDRPFLCLTEERAIRLRFYVP</sequence>
<proteinExistence type="predicted"/>
<dbReference type="EMBL" id="CP017637">
    <property type="protein sequence ID" value="APG10540.1"/>
    <property type="molecule type" value="Genomic_DNA"/>
</dbReference>
<name>A0A1L3FB58_BRAJP</name>
<feature type="transmembrane region" description="Helical" evidence="1">
    <location>
        <begin position="15"/>
        <end position="36"/>
    </location>
</feature>
<organism evidence="2 3">
    <name type="scientific">Bradyrhizobium japonicum</name>
    <dbReference type="NCBI Taxonomy" id="375"/>
    <lineage>
        <taxon>Bacteria</taxon>
        <taxon>Pseudomonadati</taxon>
        <taxon>Pseudomonadota</taxon>
        <taxon>Alphaproteobacteria</taxon>
        <taxon>Hyphomicrobiales</taxon>
        <taxon>Nitrobacteraceae</taxon>
        <taxon>Bradyrhizobium</taxon>
    </lineage>
</organism>
<dbReference type="AlphaFoldDB" id="A0A1L3FB58"/>
<accession>A0A1L3FB58</accession>
<evidence type="ECO:0000256" key="1">
    <source>
        <dbReference type="SAM" id="Phobius"/>
    </source>
</evidence>
<protein>
    <submittedName>
        <fullName evidence="2">Uncharacterized protein</fullName>
    </submittedName>
</protein>
<keyword evidence="1" id="KW-1133">Transmembrane helix</keyword>
<gene>
    <name evidence="2" type="ORF">BKD09_19625</name>
</gene>
<dbReference type="Proteomes" id="UP000181962">
    <property type="component" value="Chromosome"/>
</dbReference>
<keyword evidence="1" id="KW-0812">Transmembrane</keyword>